<dbReference type="OrthoDB" id="1407586at2"/>
<dbReference type="SUPFAM" id="SSF51556">
    <property type="entry name" value="Metallo-dependent hydrolases"/>
    <property type="match status" value="1"/>
</dbReference>
<name>A0A4V2XVP8_9ACTN</name>
<keyword evidence="3" id="KW-0378">Hydrolase</keyword>
<gene>
    <name evidence="3" type="ORF">E1212_27510</name>
</gene>
<reference evidence="3 4" key="1">
    <citation type="submission" date="2019-02" db="EMBL/GenBank/DDBJ databases">
        <title>Draft genome sequences of novel Actinobacteria.</title>
        <authorList>
            <person name="Sahin N."/>
            <person name="Ay H."/>
            <person name="Saygin H."/>
        </authorList>
    </citation>
    <scope>NUCLEOTIDE SEQUENCE [LARGE SCALE GENOMIC DNA]</scope>
    <source>
        <strain evidence="3 4">KC603</strain>
    </source>
</reference>
<dbReference type="EMBL" id="SMKL01000107">
    <property type="protein sequence ID" value="TDC46145.1"/>
    <property type="molecule type" value="Genomic_DNA"/>
</dbReference>
<evidence type="ECO:0000313" key="3">
    <source>
        <dbReference type="EMBL" id="TDC46145.1"/>
    </source>
</evidence>
<dbReference type="InterPro" id="IPR006680">
    <property type="entry name" value="Amidohydro-rel"/>
</dbReference>
<dbReference type="RefSeq" id="WP_131988481.1">
    <property type="nucleotide sequence ID" value="NZ_SMKL01000107.1"/>
</dbReference>
<proteinExistence type="predicted"/>
<keyword evidence="1" id="KW-0456">Lyase</keyword>
<dbReference type="InterPro" id="IPR032465">
    <property type="entry name" value="ACMSD"/>
</dbReference>
<dbReference type="PANTHER" id="PTHR21240">
    <property type="entry name" value="2-AMINO-3-CARBOXYLMUCONATE-6-SEMIALDEHYDE DECARBOXYLASE"/>
    <property type="match status" value="1"/>
</dbReference>
<keyword evidence="4" id="KW-1185">Reference proteome</keyword>
<evidence type="ECO:0000259" key="2">
    <source>
        <dbReference type="Pfam" id="PF04909"/>
    </source>
</evidence>
<sequence length="276" mass="30836">MFDVHTHCHQPEHWGPEWRAHWAPVYGQEEAHAFTPEEYDEAMKGVSVACVFGLRATAAGVATPNEYVEWFCKNTSTNTIGFMALDPTDDDVLEQMADGVARGLRGIKLYPVLSLFDARDSRFDAFYEAATSYGLVILWHMGATPSPAGSLLVSQPLVVDEVARRHPDLTMVMAHMGHPWQREAMVVCRKNRRVFTDVSASWARPFDGYHALVRAQEWGVVDKLLFGSDFPIWTPAQAVAGLREIAAMRPPTLPYVLPSTLEWLLDGDPREALGLL</sequence>
<dbReference type="GO" id="GO:0016831">
    <property type="term" value="F:carboxy-lyase activity"/>
    <property type="evidence" value="ECO:0007669"/>
    <property type="project" value="InterPro"/>
</dbReference>
<evidence type="ECO:0000256" key="1">
    <source>
        <dbReference type="ARBA" id="ARBA00023239"/>
    </source>
</evidence>
<evidence type="ECO:0000313" key="4">
    <source>
        <dbReference type="Proteomes" id="UP000295621"/>
    </source>
</evidence>
<dbReference type="Proteomes" id="UP000295621">
    <property type="component" value="Unassembled WGS sequence"/>
</dbReference>
<feature type="domain" description="Amidohydrolase-related" evidence="2">
    <location>
        <begin position="3"/>
        <end position="250"/>
    </location>
</feature>
<organism evidence="3 4">
    <name type="scientific">Jiangella ureilytica</name>
    <dbReference type="NCBI Taxonomy" id="2530374"/>
    <lineage>
        <taxon>Bacteria</taxon>
        <taxon>Bacillati</taxon>
        <taxon>Actinomycetota</taxon>
        <taxon>Actinomycetes</taxon>
        <taxon>Jiangellales</taxon>
        <taxon>Jiangellaceae</taxon>
        <taxon>Jiangella</taxon>
    </lineage>
</organism>
<accession>A0A4V2XVP8</accession>
<dbReference type="InterPro" id="IPR032466">
    <property type="entry name" value="Metal_Hydrolase"/>
</dbReference>
<comment type="caution">
    <text evidence="3">The sequence shown here is derived from an EMBL/GenBank/DDBJ whole genome shotgun (WGS) entry which is preliminary data.</text>
</comment>
<dbReference type="AlphaFoldDB" id="A0A4V2XVP8"/>
<protein>
    <submittedName>
        <fullName evidence="3">Amidohydrolase</fullName>
    </submittedName>
</protein>
<dbReference type="Gene3D" id="3.20.20.140">
    <property type="entry name" value="Metal-dependent hydrolases"/>
    <property type="match status" value="1"/>
</dbReference>
<dbReference type="GO" id="GO:0016787">
    <property type="term" value="F:hydrolase activity"/>
    <property type="evidence" value="ECO:0007669"/>
    <property type="project" value="UniProtKB-KW"/>
</dbReference>
<dbReference type="Pfam" id="PF04909">
    <property type="entry name" value="Amidohydro_2"/>
    <property type="match status" value="1"/>
</dbReference>